<evidence type="ECO:0000256" key="1">
    <source>
        <dbReference type="SAM" id="MobiDB-lite"/>
    </source>
</evidence>
<feature type="compositionally biased region" description="Low complexity" evidence="1">
    <location>
        <begin position="38"/>
        <end position="51"/>
    </location>
</feature>
<feature type="region of interest" description="Disordered" evidence="1">
    <location>
        <begin position="38"/>
        <end position="67"/>
    </location>
</feature>
<organism evidence="2 3">
    <name type="scientific">Armillaria solidipes</name>
    <dbReference type="NCBI Taxonomy" id="1076256"/>
    <lineage>
        <taxon>Eukaryota</taxon>
        <taxon>Fungi</taxon>
        <taxon>Dikarya</taxon>
        <taxon>Basidiomycota</taxon>
        <taxon>Agaricomycotina</taxon>
        <taxon>Agaricomycetes</taxon>
        <taxon>Agaricomycetidae</taxon>
        <taxon>Agaricales</taxon>
        <taxon>Marasmiineae</taxon>
        <taxon>Physalacriaceae</taxon>
        <taxon>Armillaria</taxon>
    </lineage>
</organism>
<protein>
    <submittedName>
        <fullName evidence="2">Uncharacterized protein</fullName>
    </submittedName>
</protein>
<sequence length="226" mass="25523">MSPEEFISGLDPLGLAWTTFEELSRYFENKSLLSSTSSSNSASAAQNYSTSPSNFQPTNRFGSTGRDKEPRLLRCLNHALFHRIDEETDATNTFSGQKFIDSGFPDTLQMSLDGNEQSWDHDVELGSTDGEYEITAVSNIFVTISPEENPCESAQCSKHFRRRISHCHFSERHEFGSYQPRVPKSKNSRRDILPVDARKYFEDVHLYPHGPASSLWELASNIAFAV</sequence>
<dbReference type="AlphaFoldDB" id="A0A2H3AUH5"/>
<evidence type="ECO:0000313" key="3">
    <source>
        <dbReference type="Proteomes" id="UP000218334"/>
    </source>
</evidence>
<evidence type="ECO:0000313" key="2">
    <source>
        <dbReference type="EMBL" id="PBK58562.1"/>
    </source>
</evidence>
<dbReference type="EMBL" id="KZ293536">
    <property type="protein sequence ID" value="PBK58562.1"/>
    <property type="molecule type" value="Genomic_DNA"/>
</dbReference>
<keyword evidence="3" id="KW-1185">Reference proteome</keyword>
<dbReference type="Proteomes" id="UP000218334">
    <property type="component" value="Unassembled WGS sequence"/>
</dbReference>
<gene>
    <name evidence="2" type="ORF">ARMSODRAFT_1028164</name>
</gene>
<reference evidence="3" key="1">
    <citation type="journal article" date="2017" name="Nat. Ecol. Evol.">
        <title>Genome expansion and lineage-specific genetic innovations in the forest pathogenic fungi Armillaria.</title>
        <authorList>
            <person name="Sipos G."/>
            <person name="Prasanna A.N."/>
            <person name="Walter M.C."/>
            <person name="O'Connor E."/>
            <person name="Balint B."/>
            <person name="Krizsan K."/>
            <person name="Kiss B."/>
            <person name="Hess J."/>
            <person name="Varga T."/>
            <person name="Slot J."/>
            <person name="Riley R."/>
            <person name="Boka B."/>
            <person name="Rigling D."/>
            <person name="Barry K."/>
            <person name="Lee J."/>
            <person name="Mihaltcheva S."/>
            <person name="LaButti K."/>
            <person name="Lipzen A."/>
            <person name="Waldron R."/>
            <person name="Moloney N.M."/>
            <person name="Sperisen C."/>
            <person name="Kredics L."/>
            <person name="Vagvoelgyi C."/>
            <person name="Patrignani A."/>
            <person name="Fitzpatrick D."/>
            <person name="Nagy I."/>
            <person name="Doyle S."/>
            <person name="Anderson J.B."/>
            <person name="Grigoriev I.V."/>
            <person name="Gueldener U."/>
            <person name="Muensterkoetter M."/>
            <person name="Nagy L.G."/>
        </authorList>
    </citation>
    <scope>NUCLEOTIDE SEQUENCE [LARGE SCALE GENOMIC DNA]</scope>
    <source>
        <strain evidence="3">28-4</strain>
    </source>
</reference>
<name>A0A2H3AUH5_9AGAR</name>
<feature type="compositionally biased region" description="Polar residues" evidence="1">
    <location>
        <begin position="52"/>
        <end position="62"/>
    </location>
</feature>
<proteinExistence type="predicted"/>
<accession>A0A2H3AUH5</accession>